<dbReference type="AlphaFoldDB" id="C5FZE2"/>
<feature type="compositionally biased region" description="Polar residues" evidence="1">
    <location>
        <begin position="26"/>
        <end position="42"/>
    </location>
</feature>
<evidence type="ECO:0000313" key="2">
    <source>
        <dbReference type="EMBL" id="EEQ35245.1"/>
    </source>
</evidence>
<dbReference type="EMBL" id="DS995708">
    <property type="protein sequence ID" value="EEQ35245.1"/>
    <property type="molecule type" value="Genomic_DNA"/>
</dbReference>
<keyword evidence="3" id="KW-1185">Reference proteome</keyword>
<evidence type="ECO:0000256" key="1">
    <source>
        <dbReference type="SAM" id="MobiDB-lite"/>
    </source>
</evidence>
<accession>C5FZE2</accession>
<organism evidence="2 3">
    <name type="scientific">Arthroderma otae (strain ATCC MYA-4605 / CBS 113480)</name>
    <name type="common">Microsporum canis</name>
    <dbReference type="NCBI Taxonomy" id="554155"/>
    <lineage>
        <taxon>Eukaryota</taxon>
        <taxon>Fungi</taxon>
        <taxon>Dikarya</taxon>
        <taxon>Ascomycota</taxon>
        <taxon>Pezizomycotina</taxon>
        <taxon>Eurotiomycetes</taxon>
        <taxon>Eurotiomycetidae</taxon>
        <taxon>Onygenales</taxon>
        <taxon>Arthrodermataceae</taxon>
        <taxon>Microsporum</taxon>
    </lineage>
</organism>
<dbReference type="HOGENOM" id="CLU_1758395_0_0_1"/>
<reference evidence="3" key="1">
    <citation type="journal article" date="2012" name="MBio">
        <title>Comparative genome analysis of Trichophyton rubrum and related dermatophytes reveals candidate genes involved in infection.</title>
        <authorList>
            <person name="Martinez D.A."/>
            <person name="Oliver B.G."/>
            <person name="Graeser Y."/>
            <person name="Goldberg J.M."/>
            <person name="Li W."/>
            <person name="Martinez-Rossi N.M."/>
            <person name="Monod M."/>
            <person name="Shelest E."/>
            <person name="Barton R.C."/>
            <person name="Birch E."/>
            <person name="Brakhage A.A."/>
            <person name="Chen Z."/>
            <person name="Gurr S.J."/>
            <person name="Heiman D."/>
            <person name="Heitman J."/>
            <person name="Kosti I."/>
            <person name="Rossi A."/>
            <person name="Saif S."/>
            <person name="Samalova M."/>
            <person name="Saunders C.W."/>
            <person name="Shea T."/>
            <person name="Summerbell R.C."/>
            <person name="Xu J."/>
            <person name="Young S."/>
            <person name="Zeng Q."/>
            <person name="Birren B.W."/>
            <person name="Cuomo C.A."/>
            <person name="White T.C."/>
        </authorList>
    </citation>
    <scope>NUCLEOTIDE SEQUENCE [LARGE SCALE GENOMIC DNA]</scope>
    <source>
        <strain evidence="3">ATCC MYA-4605 / CBS 113480</strain>
    </source>
</reference>
<feature type="region of interest" description="Disordered" evidence="1">
    <location>
        <begin position="1"/>
        <end position="52"/>
    </location>
</feature>
<name>C5FZE2_ARTOC</name>
<dbReference type="Proteomes" id="UP000002035">
    <property type="component" value="Unassembled WGS sequence"/>
</dbReference>
<dbReference type="GeneID" id="9227839"/>
<dbReference type="RefSeq" id="XP_002842981.1">
    <property type="nucleotide sequence ID" value="XM_002842935.1"/>
</dbReference>
<proteinExistence type="predicted"/>
<gene>
    <name evidence="2" type="ORF">MCYG_08064</name>
</gene>
<sequence length="148" mass="15948">MAVGKAMHQTIASLRVPQQGCVRPPSSDQNDMNTAKTPSRPWSSREGETGPCLPMPDAVSVTSSAPMLGSALDGLKAREVASASRAHPAWWSNYVFGLAPGSRDGPGMKLHGASYIPKIYLSLFYESLKELMAVEDENDGQARVTCRR</sequence>
<dbReference type="VEuPathDB" id="FungiDB:MCYG_08064"/>
<evidence type="ECO:0000313" key="3">
    <source>
        <dbReference type="Proteomes" id="UP000002035"/>
    </source>
</evidence>
<protein>
    <submittedName>
        <fullName evidence="2">Uncharacterized protein</fullName>
    </submittedName>
</protein>